<dbReference type="RefSeq" id="WP_153494696.1">
    <property type="nucleotide sequence ID" value="NZ_CAXYUY010000005.1"/>
</dbReference>
<dbReference type="PANTHER" id="PTHR30543:SF21">
    <property type="entry name" value="NAD(P)H-DEPENDENT FMN REDUCTASE LOT6"/>
    <property type="match status" value="1"/>
</dbReference>
<proteinExistence type="predicted"/>
<dbReference type="GO" id="GO:0016491">
    <property type="term" value="F:oxidoreductase activity"/>
    <property type="evidence" value="ECO:0007669"/>
    <property type="project" value="InterPro"/>
</dbReference>
<feature type="domain" description="NADPH-dependent FMN reductase-like" evidence="1">
    <location>
        <begin position="3"/>
        <end position="142"/>
    </location>
</feature>
<protein>
    <submittedName>
        <fullName evidence="2">NADPH-dependent oxidoreductase</fullName>
    </submittedName>
</protein>
<dbReference type="InterPro" id="IPR005025">
    <property type="entry name" value="FMN_Rdtase-like_dom"/>
</dbReference>
<comment type="caution">
    <text evidence="2">The sequence shown here is derived from an EMBL/GenBank/DDBJ whole genome shotgun (WGS) entry which is preliminary data.</text>
</comment>
<dbReference type="PANTHER" id="PTHR30543">
    <property type="entry name" value="CHROMATE REDUCTASE"/>
    <property type="match status" value="1"/>
</dbReference>
<dbReference type="SUPFAM" id="SSF52218">
    <property type="entry name" value="Flavoproteins"/>
    <property type="match status" value="1"/>
</dbReference>
<dbReference type="InterPro" id="IPR029039">
    <property type="entry name" value="Flavoprotein-like_sf"/>
</dbReference>
<dbReference type="GO" id="GO:0005829">
    <property type="term" value="C:cytosol"/>
    <property type="evidence" value="ECO:0007669"/>
    <property type="project" value="TreeGrafter"/>
</dbReference>
<dbReference type="GO" id="GO:0010181">
    <property type="term" value="F:FMN binding"/>
    <property type="evidence" value="ECO:0007669"/>
    <property type="project" value="TreeGrafter"/>
</dbReference>
<reference evidence="2 3" key="1">
    <citation type="submission" date="2019-10" db="EMBL/GenBank/DDBJ databases">
        <authorList>
            <person name="Dong K."/>
        </authorList>
    </citation>
    <scope>NUCLEOTIDE SEQUENCE [LARGE SCALE GENOMIC DNA]</scope>
    <source>
        <strain evidence="2 3">DSM 28960</strain>
    </source>
</reference>
<evidence type="ECO:0000259" key="1">
    <source>
        <dbReference type="Pfam" id="PF03358"/>
    </source>
</evidence>
<dbReference type="Proteomes" id="UP000439550">
    <property type="component" value="Unassembled WGS sequence"/>
</dbReference>
<dbReference type="Pfam" id="PF03358">
    <property type="entry name" value="FMN_red"/>
    <property type="match status" value="1"/>
</dbReference>
<dbReference type="Gene3D" id="3.40.50.360">
    <property type="match status" value="1"/>
</dbReference>
<dbReference type="OrthoDB" id="9812295at2"/>
<accession>A0A7X2D0W5</accession>
<dbReference type="EMBL" id="WITJ01000001">
    <property type="protein sequence ID" value="MQW38485.1"/>
    <property type="molecule type" value="Genomic_DNA"/>
</dbReference>
<evidence type="ECO:0000313" key="2">
    <source>
        <dbReference type="EMBL" id="MQW38485.1"/>
    </source>
</evidence>
<sequence length="183" mass="20144">MLKIGVILGSVREGRNGLAVAKWTTEKAKAFTQGQEVEFELVDLLDYELPFLGTKATAKQEEAIKKWSDKMASFDGYIFVVAEYNHGVSGAFKNALDFLNPEVKDKALAFVGYGGLGAARSIENLRMIAGQLAMATTQTNVNLSLMTDFEKMSIFKPADYHEGELKALLGQLINWSSALKTIR</sequence>
<gene>
    <name evidence="2" type="ORF">GHI93_00780</name>
</gene>
<evidence type="ECO:0000313" key="3">
    <source>
        <dbReference type="Proteomes" id="UP000439550"/>
    </source>
</evidence>
<name>A0A7X2D0W5_9LACT</name>
<organism evidence="2 3">
    <name type="scientific">Lactococcus hircilactis</name>
    <dbReference type="NCBI Taxonomy" id="1494462"/>
    <lineage>
        <taxon>Bacteria</taxon>
        <taxon>Bacillati</taxon>
        <taxon>Bacillota</taxon>
        <taxon>Bacilli</taxon>
        <taxon>Lactobacillales</taxon>
        <taxon>Streptococcaceae</taxon>
        <taxon>Lactococcus</taxon>
    </lineage>
</organism>
<dbReference type="AlphaFoldDB" id="A0A7X2D0W5"/>
<dbReference type="InterPro" id="IPR050712">
    <property type="entry name" value="NAD(P)H-dep_reductase"/>
</dbReference>
<keyword evidence="3" id="KW-1185">Reference proteome</keyword>